<accession>A0A1F6CKT8</accession>
<dbReference type="Pfam" id="PF13177">
    <property type="entry name" value="DNA_pol3_delta2"/>
    <property type="match status" value="1"/>
</dbReference>
<evidence type="ECO:0008006" key="3">
    <source>
        <dbReference type="Google" id="ProtNLM"/>
    </source>
</evidence>
<dbReference type="PANTHER" id="PTHR11669:SF8">
    <property type="entry name" value="DNA POLYMERASE III SUBUNIT DELTA"/>
    <property type="match status" value="1"/>
</dbReference>
<organism evidence="1 2">
    <name type="scientific">Candidatus Kaiserbacteria bacterium RIFCSPHIGHO2_01_FULL_54_36b</name>
    <dbReference type="NCBI Taxonomy" id="1798483"/>
    <lineage>
        <taxon>Bacteria</taxon>
        <taxon>Candidatus Kaiseribacteriota</taxon>
    </lineage>
</organism>
<dbReference type="PANTHER" id="PTHR11669">
    <property type="entry name" value="REPLICATION FACTOR C / DNA POLYMERASE III GAMMA-TAU SUBUNIT"/>
    <property type="match status" value="1"/>
</dbReference>
<evidence type="ECO:0000313" key="2">
    <source>
        <dbReference type="Proteomes" id="UP000176445"/>
    </source>
</evidence>
<evidence type="ECO:0000313" key="1">
    <source>
        <dbReference type="EMBL" id="OGG49492.1"/>
    </source>
</evidence>
<gene>
    <name evidence="1" type="ORF">A2704_06425</name>
</gene>
<dbReference type="Gene3D" id="3.40.50.300">
    <property type="entry name" value="P-loop containing nucleotide triphosphate hydrolases"/>
    <property type="match status" value="1"/>
</dbReference>
<dbReference type="AlphaFoldDB" id="A0A1F6CKT8"/>
<dbReference type="InterPro" id="IPR027417">
    <property type="entry name" value="P-loop_NTPase"/>
</dbReference>
<proteinExistence type="predicted"/>
<sequence>MNEKVGAGLFQDIIGHKAVVRFLEASLDYQTVSHAYLFIGPRGAGKTAVLTRFLSGLIGGARADLDAFLTYPDFTLVRRGTDEKTGKLKKNITVEQIREMRSRLAMGSFLNSWKIAVIDGAENLSEEAANALLKTLEEPTRKTVIVLLASAVAGIPETVASRCQVVRFRLVAEAITSRGLETLGVKRVEAERWAAASDGRPGLAIRLATDLEERAAYESAVKEGVRILTAPLYERFAVIEKCLGEKSGQLEAAAILKDKLSVWESLVRAGLLISMDVSNRVFSPAEVEPWARRRSPAQIVGVLRLIEEVRRSLSLNVNPRLAVERLVIDL</sequence>
<dbReference type="Proteomes" id="UP000176445">
    <property type="component" value="Unassembled WGS sequence"/>
</dbReference>
<dbReference type="GO" id="GO:0006261">
    <property type="term" value="P:DNA-templated DNA replication"/>
    <property type="evidence" value="ECO:0007669"/>
    <property type="project" value="TreeGrafter"/>
</dbReference>
<name>A0A1F6CKT8_9BACT</name>
<dbReference type="EMBL" id="MFKW01000073">
    <property type="protein sequence ID" value="OGG49492.1"/>
    <property type="molecule type" value="Genomic_DNA"/>
</dbReference>
<reference evidence="1 2" key="1">
    <citation type="journal article" date="2016" name="Nat. Commun.">
        <title>Thousands of microbial genomes shed light on interconnected biogeochemical processes in an aquifer system.</title>
        <authorList>
            <person name="Anantharaman K."/>
            <person name="Brown C.T."/>
            <person name="Hug L.A."/>
            <person name="Sharon I."/>
            <person name="Castelle C.J."/>
            <person name="Probst A.J."/>
            <person name="Thomas B.C."/>
            <person name="Singh A."/>
            <person name="Wilkins M.J."/>
            <person name="Karaoz U."/>
            <person name="Brodie E.L."/>
            <person name="Williams K.H."/>
            <person name="Hubbard S.S."/>
            <person name="Banfield J.F."/>
        </authorList>
    </citation>
    <scope>NUCLEOTIDE SEQUENCE [LARGE SCALE GENOMIC DNA]</scope>
</reference>
<protein>
    <recommendedName>
        <fullName evidence="3">AAA+ ATPase domain-containing protein</fullName>
    </recommendedName>
</protein>
<dbReference type="InterPro" id="IPR050238">
    <property type="entry name" value="DNA_Rep/Repair_Clamp_Loader"/>
</dbReference>
<dbReference type="SUPFAM" id="SSF52540">
    <property type="entry name" value="P-loop containing nucleoside triphosphate hydrolases"/>
    <property type="match status" value="1"/>
</dbReference>
<comment type="caution">
    <text evidence="1">The sequence shown here is derived from an EMBL/GenBank/DDBJ whole genome shotgun (WGS) entry which is preliminary data.</text>
</comment>